<feature type="compositionally biased region" description="Basic and acidic residues" evidence="2">
    <location>
        <begin position="219"/>
        <end position="231"/>
    </location>
</feature>
<evidence type="ECO:0008006" key="5">
    <source>
        <dbReference type="Google" id="ProtNLM"/>
    </source>
</evidence>
<evidence type="ECO:0000313" key="3">
    <source>
        <dbReference type="EMBL" id="KAK7863388.1"/>
    </source>
</evidence>
<keyword evidence="4" id="KW-1185">Reference proteome</keyword>
<feature type="coiled-coil region" evidence="1">
    <location>
        <begin position="25"/>
        <end position="58"/>
    </location>
</feature>
<organism evidence="3 4">
    <name type="scientific">Gryllus longicercus</name>
    <dbReference type="NCBI Taxonomy" id="2509291"/>
    <lineage>
        <taxon>Eukaryota</taxon>
        <taxon>Metazoa</taxon>
        <taxon>Ecdysozoa</taxon>
        <taxon>Arthropoda</taxon>
        <taxon>Hexapoda</taxon>
        <taxon>Insecta</taxon>
        <taxon>Pterygota</taxon>
        <taxon>Neoptera</taxon>
        <taxon>Polyneoptera</taxon>
        <taxon>Orthoptera</taxon>
        <taxon>Ensifera</taxon>
        <taxon>Gryllidea</taxon>
        <taxon>Grylloidea</taxon>
        <taxon>Gryllidae</taxon>
        <taxon>Gryllinae</taxon>
        <taxon>Gryllus</taxon>
    </lineage>
</organism>
<comment type="caution">
    <text evidence="3">The sequence shown here is derived from an EMBL/GenBank/DDBJ whole genome shotgun (WGS) entry which is preliminary data.</text>
</comment>
<feature type="compositionally biased region" description="Acidic residues" evidence="2">
    <location>
        <begin position="164"/>
        <end position="176"/>
    </location>
</feature>
<feature type="compositionally biased region" description="Basic and acidic residues" evidence="2">
    <location>
        <begin position="393"/>
        <end position="415"/>
    </location>
</feature>
<dbReference type="GO" id="GO:0005634">
    <property type="term" value="C:nucleus"/>
    <property type="evidence" value="ECO:0007669"/>
    <property type="project" value="TreeGrafter"/>
</dbReference>
<evidence type="ECO:0000256" key="2">
    <source>
        <dbReference type="SAM" id="MobiDB-lite"/>
    </source>
</evidence>
<feature type="compositionally biased region" description="Acidic residues" evidence="2">
    <location>
        <begin position="360"/>
        <end position="375"/>
    </location>
</feature>
<feature type="compositionally biased region" description="Polar residues" evidence="2">
    <location>
        <begin position="276"/>
        <end position="292"/>
    </location>
</feature>
<dbReference type="AlphaFoldDB" id="A0AAN9VU66"/>
<gene>
    <name evidence="3" type="ORF">R5R35_004352</name>
</gene>
<dbReference type="InterPro" id="IPR037393">
    <property type="entry name" value="Bud22/SRFB1"/>
</dbReference>
<feature type="compositionally biased region" description="Basic and acidic residues" evidence="2">
    <location>
        <begin position="258"/>
        <end position="271"/>
    </location>
</feature>
<dbReference type="GO" id="GO:0030490">
    <property type="term" value="P:maturation of SSU-rRNA"/>
    <property type="evidence" value="ECO:0007669"/>
    <property type="project" value="TreeGrafter"/>
</dbReference>
<reference evidence="3 4" key="1">
    <citation type="submission" date="2024-03" db="EMBL/GenBank/DDBJ databases">
        <title>The genome assembly and annotation of the cricket Gryllus longicercus Weissman &amp; Gray.</title>
        <authorList>
            <person name="Szrajer S."/>
            <person name="Gray D."/>
            <person name="Ylla G."/>
        </authorList>
    </citation>
    <scope>NUCLEOTIDE SEQUENCE [LARGE SCALE GENOMIC DNA]</scope>
    <source>
        <strain evidence="3">DAG 2021-001</strain>
        <tissue evidence="3">Whole body minus gut</tissue>
    </source>
</reference>
<dbReference type="PANTHER" id="PTHR23325">
    <property type="entry name" value="SERUM RESPONSE FACTOR-BINDING"/>
    <property type="match status" value="1"/>
</dbReference>
<dbReference type="Proteomes" id="UP001378592">
    <property type="component" value="Unassembled WGS sequence"/>
</dbReference>
<keyword evidence="1" id="KW-0175">Coiled coil</keyword>
<accession>A0AAN9VU66</accession>
<feature type="compositionally biased region" description="Basic and acidic residues" evidence="2">
    <location>
        <begin position="483"/>
        <end position="497"/>
    </location>
</feature>
<feature type="compositionally biased region" description="Basic and acidic residues" evidence="2">
    <location>
        <begin position="376"/>
        <end position="386"/>
    </location>
</feature>
<feature type="compositionally biased region" description="Basic and acidic residues" evidence="2">
    <location>
        <begin position="437"/>
        <end position="448"/>
    </location>
</feature>
<protein>
    <recommendedName>
        <fullName evidence="5">Serum response factor-binding protein 1</fullName>
    </recommendedName>
</protein>
<dbReference type="GO" id="GO:0030686">
    <property type="term" value="C:90S preribosome"/>
    <property type="evidence" value="ECO:0007669"/>
    <property type="project" value="TreeGrafter"/>
</dbReference>
<sequence>MDKWVINNYIVQMRHSVSQARVHVLNKLVREIRKLQNKKGTDEQKEKNSRKAERLRQEVIFIKKLDPDELSKYALLSTEDPLEMLSKVSLSIEERSKVRLAAHKSIIHQVEIFRTKYPEWALKLPPLLVQLGLHIKYKKKAKSQESNSVTAISNMTRNNRDPEGNCETENMIEMEDISSVSVISKKMRDNEKSKQKSETENKTVTKESANLCVKRSKEKTKEKNEKERKSPDSTGDNLESECQDETTENEDENMNSESEDKIIESENEVKSKHNPRTGNSWKTVNNLNTPEKLQSARDEFRVSGDKYERKKKINGIAEVRRFADLLESDGNSQNESPTEEDEVPNPTNSVSDPFFLTEENSGESGDELNSSEEEEDKGKNSFRNRDQFFFNTGDKRPGRRFTREKNQSRNFEKKNTTSQRYSRGDQKVPTMNRKQRRLLEKGRPEMKKGSTFSQASSYFPKRFEDPGRTKSLLNPGRTNNESCAEKQEVLHPSWEAKRKQREQILPFQGKKIKFEDDD</sequence>
<feature type="region of interest" description="Disordered" evidence="2">
    <location>
        <begin position="140"/>
        <end position="502"/>
    </location>
</feature>
<proteinExistence type="predicted"/>
<evidence type="ECO:0000313" key="4">
    <source>
        <dbReference type="Proteomes" id="UP001378592"/>
    </source>
</evidence>
<name>A0AAN9VU66_9ORTH</name>
<feature type="compositionally biased region" description="Polar residues" evidence="2">
    <location>
        <begin position="144"/>
        <end position="157"/>
    </location>
</feature>
<feature type="compositionally biased region" description="Acidic residues" evidence="2">
    <location>
        <begin position="238"/>
        <end position="254"/>
    </location>
</feature>
<evidence type="ECO:0000256" key="1">
    <source>
        <dbReference type="SAM" id="Coils"/>
    </source>
</evidence>
<dbReference type="EMBL" id="JAZDUA010000232">
    <property type="protein sequence ID" value="KAK7863388.1"/>
    <property type="molecule type" value="Genomic_DNA"/>
</dbReference>
<dbReference type="PANTHER" id="PTHR23325:SF1">
    <property type="entry name" value="SERUM RESPONSE FACTOR-BINDING PROTEIN 1"/>
    <property type="match status" value="1"/>
</dbReference>
<feature type="compositionally biased region" description="Basic and acidic residues" evidence="2">
    <location>
        <begin position="186"/>
        <end position="205"/>
    </location>
</feature>
<feature type="compositionally biased region" description="Basic and acidic residues" evidence="2">
    <location>
        <begin position="294"/>
        <end position="308"/>
    </location>
</feature>